<dbReference type="EMBL" id="JACIEP010000002">
    <property type="protein sequence ID" value="MBB4034883.1"/>
    <property type="molecule type" value="Genomic_DNA"/>
</dbReference>
<reference evidence="1 2" key="1">
    <citation type="submission" date="2020-08" db="EMBL/GenBank/DDBJ databases">
        <title>Genomic Encyclopedia of Type Strains, Phase IV (KMG-IV): sequencing the most valuable type-strain genomes for metagenomic binning, comparative biology and taxonomic classification.</title>
        <authorList>
            <person name="Goeker M."/>
        </authorList>
    </citation>
    <scope>NUCLEOTIDE SEQUENCE [LARGE SCALE GENOMIC DNA]</scope>
    <source>
        <strain evidence="1 2">DSM 104969</strain>
    </source>
</reference>
<gene>
    <name evidence="1" type="ORF">GGR21_000770</name>
</gene>
<accession>A0A840CT22</accession>
<evidence type="ECO:0000313" key="2">
    <source>
        <dbReference type="Proteomes" id="UP000555103"/>
    </source>
</evidence>
<sequence>MATLISGQWLTQYVAPQLLEEFRNYKDDFLAVIPGAPKAAITADGIRFNKLINNVGFLVNNTAGFTPTKMTGEKVFIEWEKYDTTPTEVDDAELRALPYDKRSEVRKKHTEAFKIGIRDHVIWKLAPDDDTNVDMPVMRTSGADDGTGRKRLTFKDMVKYLEMVKALNLPYPEKQYMTLSPEHVTDLIVDADSAKFFSTKKIFFDEETGKVRSIMGFKFYENAAVPAYTSAGVKKPKGAALTTGDQRASVFFYAPNAVYHLDKVKILYVDEHTDTRNPDPKSEFRTQTYGIVDRIVDYGFGAIISANV</sequence>
<dbReference type="AlphaFoldDB" id="A0A840CT22"/>
<protein>
    <recommendedName>
        <fullName evidence="3">Capsid protein</fullName>
    </recommendedName>
</protein>
<dbReference type="Proteomes" id="UP000555103">
    <property type="component" value="Unassembled WGS sequence"/>
</dbReference>
<evidence type="ECO:0008006" key="3">
    <source>
        <dbReference type="Google" id="ProtNLM"/>
    </source>
</evidence>
<dbReference type="RefSeq" id="WP_183305819.1">
    <property type="nucleotide sequence ID" value="NZ_JACIEP010000002.1"/>
</dbReference>
<organism evidence="1 2">
    <name type="scientific">Dysgonomonas hofstadii</name>
    <dbReference type="NCBI Taxonomy" id="637886"/>
    <lineage>
        <taxon>Bacteria</taxon>
        <taxon>Pseudomonadati</taxon>
        <taxon>Bacteroidota</taxon>
        <taxon>Bacteroidia</taxon>
        <taxon>Bacteroidales</taxon>
        <taxon>Dysgonomonadaceae</taxon>
        <taxon>Dysgonomonas</taxon>
    </lineage>
</organism>
<evidence type="ECO:0000313" key="1">
    <source>
        <dbReference type="EMBL" id="MBB4034883.1"/>
    </source>
</evidence>
<name>A0A840CT22_9BACT</name>
<keyword evidence="2" id="KW-1185">Reference proteome</keyword>
<comment type="caution">
    <text evidence="1">The sequence shown here is derived from an EMBL/GenBank/DDBJ whole genome shotgun (WGS) entry which is preliminary data.</text>
</comment>
<proteinExistence type="predicted"/>